<dbReference type="AlphaFoldDB" id="A0A4R5QM02"/>
<evidence type="ECO:0000256" key="1">
    <source>
        <dbReference type="ARBA" id="ARBA00004651"/>
    </source>
</evidence>
<evidence type="ECO:0000256" key="3">
    <source>
        <dbReference type="ARBA" id="ARBA00022475"/>
    </source>
</evidence>
<feature type="transmembrane region" description="Helical" evidence="7">
    <location>
        <begin position="83"/>
        <end position="104"/>
    </location>
</feature>
<feature type="transmembrane region" description="Helical" evidence="7">
    <location>
        <begin position="58"/>
        <end position="76"/>
    </location>
</feature>
<dbReference type="OrthoDB" id="9810206at2"/>
<dbReference type="EMBL" id="SMSJ01000002">
    <property type="protein sequence ID" value="TDH64173.1"/>
    <property type="molecule type" value="Genomic_DNA"/>
</dbReference>
<evidence type="ECO:0000256" key="6">
    <source>
        <dbReference type="ARBA" id="ARBA00023136"/>
    </source>
</evidence>
<keyword evidence="3" id="KW-1003">Cell membrane</keyword>
<evidence type="ECO:0000256" key="5">
    <source>
        <dbReference type="ARBA" id="ARBA00022989"/>
    </source>
</evidence>
<keyword evidence="4 7" id="KW-0812">Transmembrane</keyword>
<evidence type="ECO:0000256" key="4">
    <source>
        <dbReference type="ARBA" id="ARBA00022692"/>
    </source>
</evidence>
<protein>
    <submittedName>
        <fullName evidence="8">DoxX family protein</fullName>
    </submittedName>
</protein>
<reference evidence="8 9" key="1">
    <citation type="journal article" date="2016" name="J. Microbiol.">
        <title>Dankookia rubra gen. nov., sp. nov., an alphaproteobacterium isolated from sediment of a shallow stream.</title>
        <authorList>
            <person name="Kim W.H."/>
            <person name="Kim D.H."/>
            <person name="Kang K."/>
            <person name="Ahn T.Y."/>
        </authorList>
    </citation>
    <scope>NUCLEOTIDE SEQUENCE [LARGE SCALE GENOMIC DNA]</scope>
    <source>
        <strain evidence="8 9">JCM30602</strain>
    </source>
</reference>
<evidence type="ECO:0000313" key="8">
    <source>
        <dbReference type="EMBL" id="TDH64173.1"/>
    </source>
</evidence>
<keyword evidence="6 7" id="KW-0472">Membrane</keyword>
<proteinExistence type="inferred from homology"/>
<name>A0A4R5QM02_9PROT</name>
<dbReference type="PANTHER" id="PTHR33452:SF1">
    <property type="entry name" value="INNER MEMBRANE PROTEIN YPHA-RELATED"/>
    <property type="match status" value="1"/>
</dbReference>
<dbReference type="PANTHER" id="PTHR33452">
    <property type="entry name" value="OXIDOREDUCTASE CATD-RELATED"/>
    <property type="match status" value="1"/>
</dbReference>
<dbReference type="InterPro" id="IPR051907">
    <property type="entry name" value="DoxX-like_oxidoreductase"/>
</dbReference>
<sequence>MPSDTVHTLDRPANLDAGLLLARVMLSALFLVSGYFKLVAVERTAGYFGSLGLPMPNVMVWVAILAELGLPVLLLLGIRARWVALALCLFTLVTAATGHRFWGFDSATQFPQYIANLTQFLKNLGIAGGFLLLGLVGPGRFALDRRG</sequence>
<comment type="caution">
    <text evidence="8">The sequence shown here is derived from an EMBL/GenBank/DDBJ whole genome shotgun (WGS) entry which is preliminary data.</text>
</comment>
<accession>A0A4R5QM02</accession>
<evidence type="ECO:0000256" key="2">
    <source>
        <dbReference type="ARBA" id="ARBA00006679"/>
    </source>
</evidence>
<feature type="transmembrane region" description="Helical" evidence="7">
    <location>
        <begin position="20"/>
        <end position="38"/>
    </location>
</feature>
<comment type="similarity">
    <text evidence="2">Belongs to the DoxX family.</text>
</comment>
<dbReference type="Proteomes" id="UP000295096">
    <property type="component" value="Unassembled WGS sequence"/>
</dbReference>
<evidence type="ECO:0000313" key="9">
    <source>
        <dbReference type="Proteomes" id="UP000295096"/>
    </source>
</evidence>
<feature type="transmembrane region" description="Helical" evidence="7">
    <location>
        <begin position="124"/>
        <end position="143"/>
    </location>
</feature>
<dbReference type="RefSeq" id="WP_133286938.1">
    <property type="nucleotide sequence ID" value="NZ_SMSJ01000002.1"/>
</dbReference>
<dbReference type="InterPro" id="IPR032808">
    <property type="entry name" value="DoxX"/>
</dbReference>
<dbReference type="Pfam" id="PF07681">
    <property type="entry name" value="DoxX"/>
    <property type="match status" value="1"/>
</dbReference>
<evidence type="ECO:0000256" key="7">
    <source>
        <dbReference type="SAM" id="Phobius"/>
    </source>
</evidence>
<keyword evidence="9" id="KW-1185">Reference proteome</keyword>
<comment type="subcellular location">
    <subcellularLocation>
        <location evidence="1">Cell membrane</location>
        <topology evidence="1">Multi-pass membrane protein</topology>
    </subcellularLocation>
</comment>
<gene>
    <name evidence="8" type="ORF">E2C06_02145</name>
</gene>
<organism evidence="8 9">
    <name type="scientific">Dankookia rubra</name>
    <dbReference type="NCBI Taxonomy" id="1442381"/>
    <lineage>
        <taxon>Bacteria</taxon>
        <taxon>Pseudomonadati</taxon>
        <taxon>Pseudomonadota</taxon>
        <taxon>Alphaproteobacteria</taxon>
        <taxon>Acetobacterales</taxon>
        <taxon>Roseomonadaceae</taxon>
        <taxon>Dankookia</taxon>
    </lineage>
</organism>
<keyword evidence="5 7" id="KW-1133">Transmembrane helix</keyword>
<dbReference type="GO" id="GO:0005886">
    <property type="term" value="C:plasma membrane"/>
    <property type="evidence" value="ECO:0007669"/>
    <property type="project" value="UniProtKB-SubCell"/>
</dbReference>